<dbReference type="EMBL" id="APAU02000103">
    <property type="protein sequence ID" value="EUB56798.1"/>
    <property type="molecule type" value="Genomic_DNA"/>
</dbReference>
<gene>
    <name evidence="2" type="ORF">EGR_08322</name>
</gene>
<dbReference type="Proteomes" id="UP000019149">
    <property type="component" value="Unassembled WGS sequence"/>
</dbReference>
<sequence>MGALSSKIMHNPYTSLKQVYLCVLVLVVEGVALTCESVLPLFNADQVSIKCVSCSLFLLPFLFVAHLSSTFFTYFISHVLAWRRGYKLRISIVEASFRDIE</sequence>
<evidence type="ECO:0000313" key="3">
    <source>
        <dbReference type="Proteomes" id="UP000019149"/>
    </source>
</evidence>
<evidence type="ECO:0000313" key="2">
    <source>
        <dbReference type="EMBL" id="EUB56798.1"/>
    </source>
</evidence>
<dbReference type="RefSeq" id="XP_024347994.1">
    <property type="nucleotide sequence ID" value="XM_024497571.1"/>
</dbReference>
<name>W6U6E0_ECHGR</name>
<accession>W6U6E0</accession>
<organism evidence="2 3">
    <name type="scientific">Echinococcus granulosus</name>
    <name type="common">Hydatid tapeworm</name>
    <dbReference type="NCBI Taxonomy" id="6210"/>
    <lineage>
        <taxon>Eukaryota</taxon>
        <taxon>Metazoa</taxon>
        <taxon>Spiralia</taxon>
        <taxon>Lophotrochozoa</taxon>
        <taxon>Platyhelminthes</taxon>
        <taxon>Cestoda</taxon>
        <taxon>Eucestoda</taxon>
        <taxon>Cyclophyllidea</taxon>
        <taxon>Taeniidae</taxon>
        <taxon>Echinococcus</taxon>
        <taxon>Echinococcus granulosus group</taxon>
    </lineage>
</organism>
<dbReference type="GeneID" id="36344037"/>
<proteinExistence type="predicted"/>
<feature type="transmembrane region" description="Helical" evidence="1">
    <location>
        <begin position="57"/>
        <end position="81"/>
    </location>
</feature>
<keyword evidence="1" id="KW-0812">Transmembrane</keyword>
<protein>
    <submittedName>
        <fullName evidence="2">Uncharacterized protein</fullName>
    </submittedName>
</protein>
<keyword evidence="3" id="KW-1185">Reference proteome</keyword>
<keyword evidence="1" id="KW-0472">Membrane</keyword>
<comment type="caution">
    <text evidence="2">The sequence shown here is derived from an EMBL/GenBank/DDBJ whole genome shotgun (WGS) entry which is preliminary data.</text>
</comment>
<feature type="transmembrane region" description="Helical" evidence="1">
    <location>
        <begin position="20"/>
        <end position="42"/>
    </location>
</feature>
<reference evidence="2 3" key="1">
    <citation type="journal article" date="2013" name="Nat. Genet.">
        <title>The genome of the hydatid tapeworm Echinococcus granulosus.</title>
        <authorList>
            <person name="Zheng H."/>
            <person name="Zhang W."/>
            <person name="Zhang L."/>
            <person name="Zhang Z."/>
            <person name="Li J."/>
            <person name="Lu G."/>
            <person name="Zhu Y."/>
            <person name="Wang Y."/>
            <person name="Huang Y."/>
            <person name="Liu J."/>
            <person name="Kang H."/>
            <person name="Chen J."/>
            <person name="Wang L."/>
            <person name="Chen A."/>
            <person name="Yu S."/>
            <person name="Gao Z."/>
            <person name="Jin L."/>
            <person name="Gu W."/>
            <person name="Wang Z."/>
            <person name="Zhao L."/>
            <person name="Shi B."/>
            <person name="Wen H."/>
            <person name="Lin R."/>
            <person name="Jones M.K."/>
            <person name="Brejova B."/>
            <person name="Vinar T."/>
            <person name="Zhao G."/>
            <person name="McManus D.P."/>
            <person name="Chen Z."/>
            <person name="Zhou Y."/>
            <person name="Wang S."/>
        </authorList>
    </citation>
    <scope>NUCLEOTIDE SEQUENCE [LARGE SCALE GENOMIC DNA]</scope>
</reference>
<keyword evidence="1" id="KW-1133">Transmembrane helix</keyword>
<evidence type="ECO:0000256" key="1">
    <source>
        <dbReference type="SAM" id="Phobius"/>
    </source>
</evidence>
<dbReference type="CTD" id="36344037"/>
<dbReference type="KEGG" id="egl:EGR_08322"/>
<dbReference type="AlphaFoldDB" id="W6U6E0"/>